<accession>A0A8S3W963</accession>
<evidence type="ECO:0000313" key="2">
    <source>
        <dbReference type="EMBL" id="CAG4947774.1"/>
    </source>
</evidence>
<name>A0A8S3W963_PARAO</name>
<feature type="region of interest" description="Disordered" evidence="1">
    <location>
        <begin position="160"/>
        <end position="180"/>
    </location>
</feature>
<reference evidence="2" key="1">
    <citation type="submission" date="2021-04" db="EMBL/GenBank/DDBJ databases">
        <authorList>
            <person name="Tunstrom K."/>
        </authorList>
    </citation>
    <scope>NUCLEOTIDE SEQUENCE</scope>
</reference>
<feature type="compositionally biased region" description="Basic and acidic residues" evidence="1">
    <location>
        <begin position="17"/>
        <end position="35"/>
    </location>
</feature>
<dbReference type="AlphaFoldDB" id="A0A8S3W963"/>
<dbReference type="Proteomes" id="UP000691718">
    <property type="component" value="Unassembled WGS sequence"/>
</dbReference>
<feature type="region of interest" description="Disordered" evidence="1">
    <location>
        <begin position="1"/>
        <end position="35"/>
    </location>
</feature>
<sequence>MGCTSSVPNVAEVHANSTDETRQYSENSDKNDMKEDNVVTVEKNEDVLKKEIVLPICDNMHKPILDRNNCFKVSSNPNIIQDKPQKVDTIIDENTQNLSTPKNVSSLKEVVENVISNNILHETQSIGEISSAVKNSIDQENEESKTPRIDVIVPEITQKELKEEEPQDSASPSQSECSRATRWEALADMAAELPPTLTVDPITGHIYALSK</sequence>
<keyword evidence="3" id="KW-1185">Reference proteome</keyword>
<evidence type="ECO:0000256" key="1">
    <source>
        <dbReference type="SAM" id="MobiDB-lite"/>
    </source>
</evidence>
<gene>
    <name evidence="2" type="ORF">PAPOLLO_LOCUS3703</name>
</gene>
<dbReference type="EMBL" id="CAJQZP010000212">
    <property type="protein sequence ID" value="CAG4947774.1"/>
    <property type="molecule type" value="Genomic_DNA"/>
</dbReference>
<protein>
    <submittedName>
        <fullName evidence="2">(apollo) hypothetical protein</fullName>
    </submittedName>
</protein>
<feature type="compositionally biased region" description="Polar residues" evidence="1">
    <location>
        <begin position="168"/>
        <end position="178"/>
    </location>
</feature>
<organism evidence="2 3">
    <name type="scientific">Parnassius apollo</name>
    <name type="common">Apollo butterfly</name>
    <name type="synonym">Papilio apollo</name>
    <dbReference type="NCBI Taxonomy" id="110799"/>
    <lineage>
        <taxon>Eukaryota</taxon>
        <taxon>Metazoa</taxon>
        <taxon>Ecdysozoa</taxon>
        <taxon>Arthropoda</taxon>
        <taxon>Hexapoda</taxon>
        <taxon>Insecta</taxon>
        <taxon>Pterygota</taxon>
        <taxon>Neoptera</taxon>
        <taxon>Endopterygota</taxon>
        <taxon>Lepidoptera</taxon>
        <taxon>Glossata</taxon>
        <taxon>Ditrysia</taxon>
        <taxon>Papilionoidea</taxon>
        <taxon>Papilionidae</taxon>
        <taxon>Parnassiinae</taxon>
        <taxon>Parnassini</taxon>
        <taxon>Parnassius</taxon>
        <taxon>Parnassius</taxon>
    </lineage>
</organism>
<dbReference type="OrthoDB" id="7459625at2759"/>
<comment type="caution">
    <text evidence="2">The sequence shown here is derived from an EMBL/GenBank/DDBJ whole genome shotgun (WGS) entry which is preliminary data.</text>
</comment>
<evidence type="ECO:0000313" key="3">
    <source>
        <dbReference type="Proteomes" id="UP000691718"/>
    </source>
</evidence>
<proteinExistence type="predicted"/>